<gene>
    <name evidence="2" type="ORF">ACFQZQ_08425</name>
</gene>
<protein>
    <recommendedName>
        <fullName evidence="4">Secreted protein</fullName>
    </recommendedName>
</protein>
<reference evidence="3" key="1">
    <citation type="journal article" date="2019" name="Int. J. Syst. Evol. Microbiol.">
        <title>The Global Catalogue of Microorganisms (GCM) 10K type strain sequencing project: providing services to taxonomists for standard genome sequencing and annotation.</title>
        <authorList>
            <consortium name="The Broad Institute Genomics Platform"/>
            <consortium name="The Broad Institute Genome Sequencing Center for Infectious Disease"/>
            <person name="Wu L."/>
            <person name="Ma J."/>
        </authorList>
    </citation>
    <scope>NUCLEOTIDE SEQUENCE [LARGE SCALE GENOMIC DNA]</scope>
    <source>
        <strain evidence="3">CCUG 55491</strain>
    </source>
</reference>
<evidence type="ECO:0000313" key="3">
    <source>
        <dbReference type="Proteomes" id="UP001597090"/>
    </source>
</evidence>
<accession>A0ABW2YLM2</accession>
<dbReference type="Proteomes" id="UP001597090">
    <property type="component" value="Unassembled WGS sequence"/>
</dbReference>
<comment type="caution">
    <text evidence="2">The sequence shown here is derived from an EMBL/GenBank/DDBJ whole genome shotgun (WGS) entry which is preliminary data.</text>
</comment>
<name>A0ABW2YLM2_9GAMM</name>
<dbReference type="EMBL" id="JBHTIH010000003">
    <property type="protein sequence ID" value="MFD0739302.1"/>
    <property type="molecule type" value="Genomic_DNA"/>
</dbReference>
<organism evidence="2 3">
    <name type="scientific">Lysobacter koreensis</name>
    <dbReference type="NCBI Taxonomy" id="266122"/>
    <lineage>
        <taxon>Bacteria</taxon>
        <taxon>Pseudomonadati</taxon>
        <taxon>Pseudomonadota</taxon>
        <taxon>Gammaproteobacteria</taxon>
        <taxon>Lysobacterales</taxon>
        <taxon>Lysobacteraceae</taxon>
        <taxon>Lysobacter</taxon>
    </lineage>
</organism>
<feature type="signal peptide" evidence="1">
    <location>
        <begin position="1"/>
        <end position="24"/>
    </location>
</feature>
<keyword evidence="3" id="KW-1185">Reference proteome</keyword>
<keyword evidence="1" id="KW-0732">Signal</keyword>
<sequence>MHARLLRLPLALLLALGVAAGAHAQSTAKARNDSTVLPVWNQASGKLEAYLLLEPTSTPVAGARWRVGNTSLDAAFGLEAGDTLGLVCDRKTGLAGAIGNLANHCMLAALDQDDGASRQTSAGASLSRPGGKLGLNIGSGRDFLPAWLSPNSKASKVDQNTLTVYGQKNIGREATVSIGGTWARARLIPAGDVPALADRWSTKSLAVGAGVGNFGANIVGRVVDTPNQPGRWEGLDVGLTWRTPWSGQLSVGAENVVTRGKNPFSPDNADKDEGTVPYVRYEQDL</sequence>
<evidence type="ECO:0000256" key="1">
    <source>
        <dbReference type="SAM" id="SignalP"/>
    </source>
</evidence>
<feature type="chain" id="PRO_5045260871" description="Secreted protein" evidence="1">
    <location>
        <begin position="25"/>
        <end position="285"/>
    </location>
</feature>
<evidence type="ECO:0000313" key="2">
    <source>
        <dbReference type="EMBL" id="MFD0739302.1"/>
    </source>
</evidence>
<proteinExistence type="predicted"/>
<dbReference type="RefSeq" id="WP_386812303.1">
    <property type="nucleotide sequence ID" value="NZ_JBHTIH010000003.1"/>
</dbReference>
<evidence type="ECO:0008006" key="4">
    <source>
        <dbReference type="Google" id="ProtNLM"/>
    </source>
</evidence>